<evidence type="ECO:0000259" key="5">
    <source>
        <dbReference type="Pfam" id="PF14718"/>
    </source>
</evidence>
<dbReference type="RefSeq" id="WP_115219080.1">
    <property type="nucleotide sequence ID" value="NZ_UHIA01000004.1"/>
</dbReference>
<dbReference type="InterPro" id="IPR008939">
    <property type="entry name" value="Lytic_TGlycosylase_superhlx_U"/>
</dbReference>
<dbReference type="CDD" id="cd13401">
    <property type="entry name" value="Slt70-like"/>
    <property type="match status" value="1"/>
</dbReference>
<evidence type="ECO:0000256" key="3">
    <source>
        <dbReference type="SAM" id="SignalP"/>
    </source>
</evidence>
<gene>
    <name evidence="6" type="primary">slt_4</name>
    <name evidence="6" type="ORF">NCTC10717_01968</name>
</gene>
<name>A0A380N352_9GAMM</name>
<keyword evidence="6" id="KW-0456">Lyase</keyword>
<evidence type="ECO:0000256" key="1">
    <source>
        <dbReference type="ARBA" id="ARBA00007734"/>
    </source>
</evidence>
<dbReference type="OrthoDB" id="92254at2"/>
<sequence>MLVKYLSSFMLFLFSLPSQAAESLLQAETAVQNGAPLSQYQHLAAHPLYPYLQYRHYRNHLQTLPSQEISDFLRLHPRAPFSGWLAEHAYPLWLARGDYAAILNSYSPAFADESIECEWRLANLRSGNRAQAQQGLEALWLSPKSIEAACDPLFAQLPPSAAKIEARFRLVMLEGELSLANRLRPHLQGNAASAADTWLAIRRGSLPLNSALSINEPQWRAAAVSDILRRYARERLHEVAAIAQQGMQAGVFTLEKEAAAKGLSRVAARLAQEDNPLAESIFAAIPQGLHDKNAVFDLIAYELRLQRWQQLIPLLSNMGGKSGAQAEVQYWLGKAYEKTGQADKARQHYQAAAAQRDFFGFLAAEKLGQAPQFNDKPLLRDSHYAQISAQPAAYRLKTFLRMGDMRRAQQEYNGLTYKMPPAELRQAALLAAEQGWVIQSVVSLVKTEDWDALNVRFPLQYEQKVRHLAQQNNISPATIFAIIRKESIFQPQIKSSAGAIGLMQVMPATARHVANQSGIAYSGSQQLTDIDTNLQLGSRYLADRLREFGHLAYAAAAYNAGPSRVNTWRARHPNLPLDEWIAQIPFYETRDYVKRVLEYERIYEYRLGIAHKPYRQQSLRPW</sequence>
<dbReference type="Gene3D" id="1.10.530.10">
    <property type="match status" value="1"/>
</dbReference>
<evidence type="ECO:0000313" key="6">
    <source>
        <dbReference type="EMBL" id="SUO98227.1"/>
    </source>
</evidence>
<dbReference type="GO" id="GO:0008933">
    <property type="term" value="F:peptidoglycan lytic transglycosylase activity"/>
    <property type="evidence" value="ECO:0007669"/>
    <property type="project" value="InterPro"/>
</dbReference>
<dbReference type="Gene3D" id="1.10.1240.20">
    <property type="entry name" value="Lytic transglycosylase, superhelical linker domain"/>
    <property type="match status" value="1"/>
</dbReference>
<dbReference type="AlphaFoldDB" id="A0A380N352"/>
<dbReference type="GO" id="GO:0016020">
    <property type="term" value="C:membrane"/>
    <property type="evidence" value="ECO:0007669"/>
    <property type="project" value="InterPro"/>
</dbReference>
<dbReference type="PROSITE" id="PS00922">
    <property type="entry name" value="TRANSGLYCOSYLASE"/>
    <property type="match status" value="1"/>
</dbReference>
<dbReference type="GO" id="GO:0000270">
    <property type="term" value="P:peptidoglycan metabolic process"/>
    <property type="evidence" value="ECO:0007669"/>
    <property type="project" value="InterPro"/>
</dbReference>
<keyword evidence="7" id="KW-1185">Reference proteome</keyword>
<dbReference type="EC" id="4.2.2.-" evidence="6"/>
<protein>
    <submittedName>
        <fullName evidence="6">Soluble lytic murein transglycosylase</fullName>
        <ecNumber evidence="6">4.2.2.-</ecNumber>
    </submittedName>
</protein>
<dbReference type="InterPro" id="IPR008258">
    <property type="entry name" value="Transglycosylase_SLT_dom_1"/>
</dbReference>
<dbReference type="InterPro" id="IPR037061">
    <property type="entry name" value="Lytic_TGlycoase_superhlx_L_sf"/>
</dbReference>
<feature type="signal peptide" evidence="3">
    <location>
        <begin position="1"/>
        <end position="20"/>
    </location>
</feature>
<dbReference type="Proteomes" id="UP000254575">
    <property type="component" value="Unassembled WGS sequence"/>
</dbReference>
<dbReference type="EMBL" id="UHIA01000004">
    <property type="protein sequence ID" value="SUO98227.1"/>
    <property type="molecule type" value="Genomic_DNA"/>
</dbReference>
<feature type="chain" id="PRO_5016796750" evidence="3">
    <location>
        <begin position="21"/>
        <end position="622"/>
    </location>
</feature>
<accession>A0A380N352</accession>
<evidence type="ECO:0000259" key="4">
    <source>
        <dbReference type="Pfam" id="PF01464"/>
    </source>
</evidence>
<dbReference type="GO" id="GO:0004553">
    <property type="term" value="F:hydrolase activity, hydrolyzing O-glycosyl compounds"/>
    <property type="evidence" value="ECO:0007669"/>
    <property type="project" value="InterPro"/>
</dbReference>
<proteinExistence type="inferred from homology"/>
<dbReference type="Gene3D" id="1.25.20.10">
    <property type="entry name" value="Bacterial muramidases"/>
    <property type="match status" value="1"/>
</dbReference>
<dbReference type="PANTHER" id="PTHR37423:SF5">
    <property type="entry name" value="SOLUBLE LYTIC MUREIN TRANSGLYCOSYLASE"/>
    <property type="match status" value="1"/>
</dbReference>
<dbReference type="InterPro" id="IPR023346">
    <property type="entry name" value="Lysozyme-like_dom_sf"/>
</dbReference>
<dbReference type="InterPro" id="IPR000189">
    <property type="entry name" value="Transglyc_AS"/>
</dbReference>
<evidence type="ECO:0000256" key="2">
    <source>
        <dbReference type="ARBA" id="ARBA00022729"/>
    </source>
</evidence>
<dbReference type="GO" id="GO:0042597">
    <property type="term" value="C:periplasmic space"/>
    <property type="evidence" value="ECO:0007669"/>
    <property type="project" value="InterPro"/>
</dbReference>
<feature type="domain" description="Transglycosylase SLT" evidence="4">
    <location>
        <begin position="467"/>
        <end position="575"/>
    </location>
</feature>
<keyword evidence="2 3" id="KW-0732">Signal</keyword>
<dbReference type="SUPFAM" id="SSF48435">
    <property type="entry name" value="Bacterial muramidases"/>
    <property type="match status" value="1"/>
</dbReference>
<comment type="similarity">
    <text evidence="1">Belongs to the transglycosylase Slt family.</text>
</comment>
<dbReference type="Pfam" id="PF14718">
    <property type="entry name" value="SLT_L"/>
    <property type="match status" value="1"/>
</dbReference>
<dbReference type="Pfam" id="PF01464">
    <property type="entry name" value="SLT"/>
    <property type="match status" value="1"/>
</dbReference>
<dbReference type="SUPFAM" id="SSF53955">
    <property type="entry name" value="Lysozyme-like"/>
    <property type="match status" value="1"/>
</dbReference>
<evidence type="ECO:0000313" key="7">
    <source>
        <dbReference type="Proteomes" id="UP000254575"/>
    </source>
</evidence>
<organism evidence="6 7">
    <name type="scientific">Suttonella indologenes</name>
    <dbReference type="NCBI Taxonomy" id="13276"/>
    <lineage>
        <taxon>Bacteria</taxon>
        <taxon>Pseudomonadati</taxon>
        <taxon>Pseudomonadota</taxon>
        <taxon>Gammaproteobacteria</taxon>
        <taxon>Cardiobacteriales</taxon>
        <taxon>Cardiobacteriaceae</taxon>
        <taxon>Suttonella</taxon>
    </lineage>
</organism>
<reference evidence="6 7" key="1">
    <citation type="submission" date="2018-06" db="EMBL/GenBank/DDBJ databases">
        <authorList>
            <consortium name="Pathogen Informatics"/>
            <person name="Doyle S."/>
        </authorList>
    </citation>
    <scope>NUCLEOTIDE SEQUENCE [LARGE SCALE GENOMIC DNA]</scope>
    <source>
        <strain evidence="6 7">NCTC10717</strain>
    </source>
</reference>
<dbReference type="PANTHER" id="PTHR37423">
    <property type="entry name" value="SOLUBLE LYTIC MUREIN TRANSGLYCOSYLASE-RELATED"/>
    <property type="match status" value="1"/>
</dbReference>
<dbReference type="InterPro" id="IPR012289">
    <property type="entry name" value="Lytic_TGlycosylase_superhlx_L"/>
</dbReference>
<feature type="domain" description="Lytic transglycosylase superhelical linker" evidence="5">
    <location>
        <begin position="387"/>
        <end position="453"/>
    </location>
</feature>